<protein>
    <recommendedName>
        <fullName evidence="4">SnoaL-like domain-containing protein</fullName>
    </recommendedName>
</protein>
<evidence type="ECO:0000313" key="2">
    <source>
        <dbReference type="EMBL" id="SNR62723.1"/>
    </source>
</evidence>
<evidence type="ECO:0008006" key="4">
    <source>
        <dbReference type="Google" id="ProtNLM"/>
    </source>
</evidence>
<evidence type="ECO:0000313" key="3">
    <source>
        <dbReference type="Proteomes" id="UP000198417"/>
    </source>
</evidence>
<dbReference type="EMBL" id="FZNN01000013">
    <property type="protein sequence ID" value="SNR62723.1"/>
    <property type="molecule type" value="Genomic_DNA"/>
</dbReference>
<keyword evidence="3" id="KW-1185">Reference proteome</keyword>
<feature type="region of interest" description="Disordered" evidence="1">
    <location>
        <begin position="289"/>
        <end position="322"/>
    </location>
</feature>
<evidence type="ECO:0000256" key="1">
    <source>
        <dbReference type="SAM" id="MobiDB-lite"/>
    </source>
</evidence>
<sequence>MGDDAKHIYQATLDVLTRAALARDTATFARHLVLPHVIKMLDGKVVYNTEQEVHDGINEYRDKLERIGVQTVERNCSFARFVGDTMVSGYHVTQNVTRDAPLPPAYITKGVFCLIDGRWCMSLSDSAMSGEDWPDVPHRHMQAYAKDDETTRTPQEMRKAVSQKLIDHADYALLHGDFDAWRAFITLPLIFEGDIATEVFATESQLREQYENYRHDFLTYKVTDVVRVVSSTELLAQDEMRVDYRAYILNCGTNVVAPWDGRLILKRDQGLWRISRIIRSSQSLQWRSRMHQPLQPGGASSQQAVPATPAIQKPRIQREERN</sequence>
<gene>
    <name evidence="2" type="ORF">SAMN06265370_11350</name>
</gene>
<name>A0A238XWA5_9RHOB</name>
<dbReference type="AlphaFoldDB" id="A0A238XWA5"/>
<accession>A0A238XWA5</accession>
<proteinExistence type="predicted"/>
<reference evidence="2 3" key="1">
    <citation type="submission" date="2017-06" db="EMBL/GenBank/DDBJ databases">
        <authorList>
            <person name="Kim H.J."/>
            <person name="Triplett B.A."/>
        </authorList>
    </citation>
    <scope>NUCLEOTIDE SEQUENCE [LARGE SCALE GENOMIC DNA]</scope>
    <source>
        <strain evidence="2 3">DSM 29052</strain>
    </source>
</reference>
<dbReference type="RefSeq" id="WP_089271599.1">
    <property type="nucleotide sequence ID" value="NZ_FZNN01000013.1"/>
</dbReference>
<dbReference type="Proteomes" id="UP000198417">
    <property type="component" value="Unassembled WGS sequence"/>
</dbReference>
<organism evidence="2 3">
    <name type="scientific">Puniceibacterium sediminis</name>
    <dbReference type="NCBI Taxonomy" id="1608407"/>
    <lineage>
        <taxon>Bacteria</taxon>
        <taxon>Pseudomonadati</taxon>
        <taxon>Pseudomonadota</taxon>
        <taxon>Alphaproteobacteria</taxon>
        <taxon>Rhodobacterales</taxon>
        <taxon>Paracoccaceae</taxon>
        <taxon>Puniceibacterium</taxon>
    </lineage>
</organism>